<evidence type="ECO:0000313" key="9">
    <source>
        <dbReference type="Proteomes" id="UP001293254"/>
    </source>
</evidence>
<dbReference type="Gene3D" id="2.80.10.50">
    <property type="match status" value="1"/>
</dbReference>
<comment type="similarity">
    <text evidence="1 4">Belongs to the glycosyl hydrolase 5 (cellulase A) family.</text>
</comment>
<keyword evidence="2 4" id="KW-0378">Hydrolase</keyword>
<keyword evidence="9" id="KW-1185">Reference proteome</keyword>
<reference evidence="8" key="1">
    <citation type="submission" date="2020-06" db="EMBL/GenBank/DDBJ databases">
        <authorList>
            <person name="Li T."/>
            <person name="Hu X."/>
            <person name="Zhang T."/>
            <person name="Song X."/>
            <person name="Zhang H."/>
            <person name="Dai N."/>
            <person name="Sheng W."/>
            <person name="Hou X."/>
            <person name="Wei L."/>
        </authorList>
    </citation>
    <scope>NUCLEOTIDE SEQUENCE</scope>
    <source>
        <strain evidence="8">3651</strain>
        <tissue evidence="8">Leaf</tissue>
    </source>
</reference>
<dbReference type="GO" id="GO:0000272">
    <property type="term" value="P:polysaccharide catabolic process"/>
    <property type="evidence" value="ECO:0007669"/>
    <property type="project" value="InterPro"/>
</dbReference>
<dbReference type="SUPFAM" id="SSF51445">
    <property type="entry name" value="(Trans)glycosidases"/>
    <property type="match status" value="1"/>
</dbReference>
<dbReference type="Pfam" id="PF00150">
    <property type="entry name" value="Cellulase"/>
    <property type="match status" value="1"/>
</dbReference>
<dbReference type="PANTHER" id="PTHR10551">
    <property type="entry name" value="FASCIN"/>
    <property type="match status" value="1"/>
</dbReference>
<dbReference type="PANTHER" id="PTHR10551:SF13">
    <property type="entry name" value="GLUCAN 1,3-BETA-GLUCOSIDASE ARB_04467-RELATED"/>
    <property type="match status" value="1"/>
</dbReference>
<dbReference type="GO" id="GO:0005737">
    <property type="term" value="C:cytoplasm"/>
    <property type="evidence" value="ECO:0007669"/>
    <property type="project" value="TreeGrafter"/>
</dbReference>
<dbReference type="GO" id="GO:0016477">
    <property type="term" value="P:cell migration"/>
    <property type="evidence" value="ECO:0007669"/>
    <property type="project" value="TreeGrafter"/>
</dbReference>
<comment type="caution">
    <text evidence="8">The sequence shown here is derived from an EMBL/GenBank/DDBJ whole genome shotgun (WGS) entry which is preliminary data.</text>
</comment>
<feature type="domain" description="DUF7910" evidence="7">
    <location>
        <begin position="53"/>
        <end position="191"/>
    </location>
</feature>
<dbReference type="InterPro" id="IPR017853">
    <property type="entry name" value="GH"/>
</dbReference>
<protein>
    <submittedName>
        <fullName evidence="8">Glucan 1,3-beta-glucosidase A</fullName>
    </submittedName>
</protein>
<dbReference type="Proteomes" id="UP001293254">
    <property type="component" value="Unassembled WGS sequence"/>
</dbReference>
<dbReference type="SUPFAM" id="SSF50405">
    <property type="entry name" value="Actin-crosslinking proteins"/>
    <property type="match status" value="1"/>
</dbReference>
<sequence>MKELIAYGFCSWLLCVAISKSFGQNPPFKAVNLGGWLVVEGWMKPSLFDDIPNKDLLDGTQVQLKSTSLNMYLSAENGGGSALAANRAIASGWETFRLWRINESTFNFRVENRDFIGVGEGKRAFAHATEPGVDQTFVIVRNNDNPLTLRIRCSNGLYLQALCGGSVMGDYGGSEDDWSDENPSVFQMTIIGNLQGEYQLTNGYGPHQAPRVIKNHWDTYIVADDFRFMSENGLTAVRIPVGWWIMFDPNPPKPFVGGSLQALDNAFTWAEYGNRPSLGGIQLMNEPFAPAVTFDDLSNYYRAGYDAVRKYSSSAYVILSSRLAAGDDREFLPLAYALSHSVVIDVHYYNMFSGYFSGLSPKDNIDFIYNERAKALQAVTPADGPLSLVGEWTGEWEVKNATKEEYQRFAQAQIEVYGKATFGWAYWSYKCDKDHWSLKWMIDNNVIKLQ</sequence>
<dbReference type="Pfam" id="PF25490">
    <property type="entry name" value="DUF7910"/>
    <property type="match status" value="1"/>
</dbReference>
<dbReference type="InterPro" id="IPR010431">
    <property type="entry name" value="Fascin"/>
</dbReference>
<dbReference type="GO" id="GO:0051017">
    <property type="term" value="P:actin filament bundle assembly"/>
    <property type="evidence" value="ECO:0007669"/>
    <property type="project" value="TreeGrafter"/>
</dbReference>
<dbReference type="EMBL" id="JACGWO010000004">
    <property type="protein sequence ID" value="KAK4428498.1"/>
    <property type="molecule type" value="Genomic_DNA"/>
</dbReference>
<feature type="chain" id="PRO_5042069370" evidence="5">
    <location>
        <begin position="24"/>
        <end position="450"/>
    </location>
</feature>
<dbReference type="GO" id="GO:0007163">
    <property type="term" value="P:establishment or maintenance of cell polarity"/>
    <property type="evidence" value="ECO:0007669"/>
    <property type="project" value="TreeGrafter"/>
</dbReference>
<gene>
    <name evidence="8" type="ORF">Salat_1149400</name>
</gene>
<keyword evidence="3 4" id="KW-0326">Glycosidase</keyword>
<evidence type="ECO:0000256" key="4">
    <source>
        <dbReference type="RuleBase" id="RU361153"/>
    </source>
</evidence>
<evidence type="ECO:0000256" key="2">
    <source>
        <dbReference type="ARBA" id="ARBA00022801"/>
    </source>
</evidence>
<evidence type="ECO:0000256" key="1">
    <source>
        <dbReference type="ARBA" id="ARBA00005641"/>
    </source>
</evidence>
<evidence type="ECO:0000259" key="6">
    <source>
        <dbReference type="Pfam" id="PF00150"/>
    </source>
</evidence>
<organism evidence="8 9">
    <name type="scientific">Sesamum alatum</name>
    <dbReference type="NCBI Taxonomy" id="300844"/>
    <lineage>
        <taxon>Eukaryota</taxon>
        <taxon>Viridiplantae</taxon>
        <taxon>Streptophyta</taxon>
        <taxon>Embryophyta</taxon>
        <taxon>Tracheophyta</taxon>
        <taxon>Spermatophyta</taxon>
        <taxon>Magnoliopsida</taxon>
        <taxon>eudicotyledons</taxon>
        <taxon>Gunneridae</taxon>
        <taxon>Pentapetalae</taxon>
        <taxon>asterids</taxon>
        <taxon>lamiids</taxon>
        <taxon>Lamiales</taxon>
        <taxon>Pedaliaceae</taxon>
        <taxon>Sesamum</taxon>
    </lineage>
</organism>
<proteinExistence type="inferred from homology"/>
<dbReference type="InterPro" id="IPR057232">
    <property type="entry name" value="DUF7910"/>
</dbReference>
<keyword evidence="5" id="KW-0732">Signal</keyword>
<accession>A0AAE1YE93</accession>
<dbReference type="Gene3D" id="3.20.20.80">
    <property type="entry name" value="Glycosidases"/>
    <property type="match status" value="2"/>
</dbReference>
<evidence type="ECO:0000256" key="5">
    <source>
        <dbReference type="SAM" id="SignalP"/>
    </source>
</evidence>
<dbReference type="GO" id="GO:0051015">
    <property type="term" value="F:actin filament binding"/>
    <property type="evidence" value="ECO:0007669"/>
    <property type="project" value="InterPro"/>
</dbReference>
<dbReference type="InterPro" id="IPR008999">
    <property type="entry name" value="Actin-crosslinking"/>
</dbReference>
<dbReference type="GO" id="GO:0015629">
    <property type="term" value="C:actin cytoskeleton"/>
    <property type="evidence" value="ECO:0007669"/>
    <property type="project" value="TreeGrafter"/>
</dbReference>
<dbReference type="AlphaFoldDB" id="A0AAE1YE93"/>
<dbReference type="CDD" id="cd00257">
    <property type="entry name" value="beta-trefoil_FSCN-like"/>
    <property type="match status" value="1"/>
</dbReference>
<evidence type="ECO:0000313" key="8">
    <source>
        <dbReference type="EMBL" id="KAK4428498.1"/>
    </source>
</evidence>
<feature type="signal peptide" evidence="5">
    <location>
        <begin position="1"/>
        <end position="23"/>
    </location>
</feature>
<evidence type="ECO:0000256" key="3">
    <source>
        <dbReference type="ARBA" id="ARBA00023295"/>
    </source>
</evidence>
<reference evidence="8" key="2">
    <citation type="journal article" date="2024" name="Plant">
        <title>Genomic evolution and insights into agronomic trait innovations of Sesamum species.</title>
        <authorList>
            <person name="Miao H."/>
            <person name="Wang L."/>
            <person name="Qu L."/>
            <person name="Liu H."/>
            <person name="Sun Y."/>
            <person name="Le M."/>
            <person name="Wang Q."/>
            <person name="Wei S."/>
            <person name="Zheng Y."/>
            <person name="Lin W."/>
            <person name="Duan Y."/>
            <person name="Cao H."/>
            <person name="Xiong S."/>
            <person name="Wang X."/>
            <person name="Wei L."/>
            <person name="Li C."/>
            <person name="Ma Q."/>
            <person name="Ju M."/>
            <person name="Zhao R."/>
            <person name="Li G."/>
            <person name="Mu C."/>
            <person name="Tian Q."/>
            <person name="Mei H."/>
            <person name="Zhang T."/>
            <person name="Gao T."/>
            <person name="Zhang H."/>
        </authorList>
    </citation>
    <scope>NUCLEOTIDE SEQUENCE</scope>
    <source>
        <strain evidence="8">3651</strain>
    </source>
</reference>
<dbReference type="GO" id="GO:0004553">
    <property type="term" value="F:hydrolase activity, hydrolyzing O-glycosyl compounds"/>
    <property type="evidence" value="ECO:0007669"/>
    <property type="project" value="InterPro"/>
</dbReference>
<dbReference type="InterPro" id="IPR001547">
    <property type="entry name" value="Glyco_hydro_5"/>
</dbReference>
<evidence type="ECO:0000259" key="7">
    <source>
        <dbReference type="Pfam" id="PF25490"/>
    </source>
</evidence>
<name>A0AAE1YE93_9LAMI</name>
<feature type="domain" description="Glycoside hydrolase family 5" evidence="6">
    <location>
        <begin position="271"/>
        <end position="430"/>
    </location>
</feature>